<dbReference type="SUPFAM" id="SSF52540">
    <property type="entry name" value="P-loop containing nucleoside triphosphate hydrolases"/>
    <property type="match status" value="1"/>
</dbReference>
<protein>
    <submittedName>
        <fullName evidence="3">AIG1-like protein</fullName>
    </submittedName>
</protein>
<evidence type="ECO:0000313" key="3">
    <source>
        <dbReference type="EMBL" id="ACD54730.1"/>
    </source>
</evidence>
<proteinExistence type="predicted"/>
<feature type="coiled-coil region" evidence="1">
    <location>
        <begin position="297"/>
        <end position="365"/>
    </location>
</feature>
<dbReference type="OrthoDB" id="10060897at2759"/>
<organism evidence="3">
    <name type="scientific">Adineta vaga</name>
    <name type="common">Rotifer</name>
    <name type="synonym">Callidina vaga</name>
    <dbReference type="NCBI Taxonomy" id="104782"/>
    <lineage>
        <taxon>Eukaryota</taxon>
        <taxon>Metazoa</taxon>
        <taxon>Spiralia</taxon>
        <taxon>Gnathifera</taxon>
        <taxon>Rotifera</taxon>
        <taxon>Eurotatoria</taxon>
        <taxon>Bdelloidea</taxon>
        <taxon>Adinetida</taxon>
        <taxon>Adinetidae</taxon>
        <taxon>Adineta</taxon>
    </lineage>
</organism>
<dbReference type="Gene3D" id="3.40.50.300">
    <property type="entry name" value="P-loop containing nucleotide triphosphate hydrolases"/>
    <property type="match status" value="1"/>
</dbReference>
<dbReference type="AlphaFoldDB" id="B3G4J1"/>
<accession>B3G4J1</accession>
<keyword evidence="2" id="KW-0812">Transmembrane</keyword>
<sequence length="373" mass="43522">MDQYHSLSDILAELKQQRDEKPQQYITVPTDQERTLLLVGPIRTGKSIIAETVENSLYQPERPITYSATRTAQIRQIGSLRIIDIPGFNEFQVGQFRLSNDSILQMIEEQISEHNSIDLFAFVFHLNYGIKEEDIKLMIYIKSKLPDLAERIILIITHAEEFTDQEKNRLSNEFFNHPKVKKNRLESFFQKKIFFLGCLRYESLNQRDKEALVRQHENVLKMRKQFIEKCFEDLPPVKQPKQKSYIYKSLSSRYVYVSILVFIVALAIGYASSSYINSITNQNKLVGKLTDTVNQKIVEMENMAKTIKTQKENLEAQKKRAETQSRTLEAQAKAAQEQSEKMKKLTRHLIELEEQIAQAKKKEKKSFWSSLFG</sequence>
<dbReference type="EMBL" id="EU643483">
    <property type="protein sequence ID" value="ACD54730.1"/>
    <property type="molecule type" value="Genomic_DNA"/>
</dbReference>
<keyword evidence="2" id="KW-1133">Transmembrane helix</keyword>
<dbReference type="InterPro" id="IPR027417">
    <property type="entry name" value="P-loop_NTPase"/>
</dbReference>
<feature type="transmembrane region" description="Helical" evidence="2">
    <location>
        <begin position="254"/>
        <end position="276"/>
    </location>
</feature>
<name>B3G4J1_ADIVA</name>
<keyword evidence="1" id="KW-0175">Coiled coil</keyword>
<evidence type="ECO:0000256" key="2">
    <source>
        <dbReference type="SAM" id="Phobius"/>
    </source>
</evidence>
<keyword evidence="2" id="KW-0472">Membrane</keyword>
<reference evidence="3" key="1">
    <citation type="journal article" date="2008" name="Science">
        <title>Massive horizontal gene transfer in bdelloid rotifers.</title>
        <authorList>
            <person name="Gladyshev E.A."/>
            <person name="Meselson M.S."/>
            <person name="Arkhipova I.R."/>
        </authorList>
    </citation>
    <scope>NUCLEOTIDE SEQUENCE</scope>
</reference>
<evidence type="ECO:0000256" key="1">
    <source>
        <dbReference type="SAM" id="Coils"/>
    </source>
</evidence>